<evidence type="ECO:0000256" key="3">
    <source>
        <dbReference type="SAM" id="MobiDB-lite"/>
    </source>
</evidence>
<dbReference type="InterPro" id="IPR050090">
    <property type="entry name" value="Tyrosine_recombinase_XerCD"/>
</dbReference>
<dbReference type="GO" id="GO:0006310">
    <property type="term" value="P:DNA recombination"/>
    <property type="evidence" value="ECO:0007669"/>
    <property type="project" value="UniProtKB-KW"/>
</dbReference>
<dbReference type="SUPFAM" id="SSF56349">
    <property type="entry name" value="DNA breaking-rejoining enzymes"/>
    <property type="match status" value="1"/>
</dbReference>
<dbReference type="GO" id="GO:0015074">
    <property type="term" value="P:DNA integration"/>
    <property type="evidence" value="ECO:0007669"/>
    <property type="project" value="UniProtKB-KW"/>
</dbReference>
<evidence type="ECO:0000256" key="2">
    <source>
        <dbReference type="ARBA" id="ARBA00023172"/>
    </source>
</evidence>
<proteinExistence type="predicted"/>
<dbReference type="InterPro" id="IPR002104">
    <property type="entry name" value="Integrase_catalytic"/>
</dbReference>
<dbReference type="PANTHER" id="PTHR30349:SF90">
    <property type="entry name" value="TYROSINE RECOMBINASE XERD"/>
    <property type="match status" value="1"/>
</dbReference>
<name>A0A377YTB4_KLEPO</name>
<dbReference type="PROSITE" id="PS51898">
    <property type="entry name" value="TYR_RECOMBINASE"/>
    <property type="match status" value="1"/>
</dbReference>
<sequence>MSIIPLEMGQISRSAISLPGGFARAVRLREMALAASLDVPRYLLAPEIAVLLDYLPDLRQRMLIETLWNTGARINEALALTPGDVFFNGDLPFVRLRTLKQRAPRPRRRPTKEEQQRREAPFRAVPLPDAGYVRRLQGYFATFKLLTRRATPMWDVASQETPRNWLRAAVRRAAQDGVTFSVRPITPHTFRHSYAMHLLMNDVHVKQVQALMGHKRLENTEIYTRIFALDVTPDLAFSLPVDEARGAAGAPFSKITLWFYNQSQIRFYGKAHLMISVLTLLALMHTLQLNRNC</sequence>
<dbReference type="Gene3D" id="1.10.443.10">
    <property type="entry name" value="Intergrase catalytic core"/>
    <property type="match status" value="1"/>
</dbReference>
<accession>A0A377YTB4</accession>
<evidence type="ECO:0000259" key="4">
    <source>
        <dbReference type="PROSITE" id="PS51898"/>
    </source>
</evidence>
<dbReference type="GO" id="GO:0003677">
    <property type="term" value="F:DNA binding"/>
    <property type="evidence" value="ECO:0007669"/>
    <property type="project" value="InterPro"/>
</dbReference>
<evidence type="ECO:0000313" key="5">
    <source>
        <dbReference type="EMBL" id="STU54316.1"/>
    </source>
</evidence>
<dbReference type="Pfam" id="PF00589">
    <property type="entry name" value="Phage_integrase"/>
    <property type="match status" value="1"/>
</dbReference>
<dbReference type="PANTHER" id="PTHR30349">
    <property type="entry name" value="PHAGE INTEGRASE-RELATED"/>
    <property type="match status" value="1"/>
</dbReference>
<keyword evidence="1" id="KW-0229">DNA integration</keyword>
<gene>
    <name evidence="5" type="primary">xerD_1</name>
    <name evidence="5" type="ORF">NCTC10313_00059</name>
</gene>
<dbReference type="Proteomes" id="UP000254487">
    <property type="component" value="Unassembled WGS sequence"/>
</dbReference>
<feature type="domain" description="Tyr recombinase" evidence="4">
    <location>
        <begin position="38"/>
        <end position="236"/>
    </location>
</feature>
<evidence type="ECO:0000256" key="1">
    <source>
        <dbReference type="ARBA" id="ARBA00022908"/>
    </source>
</evidence>
<dbReference type="CDD" id="cd00397">
    <property type="entry name" value="DNA_BRE_C"/>
    <property type="match status" value="1"/>
</dbReference>
<dbReference type="EMBL" id="UGLW01000001">
    <property type="protein sequence ID" value="STU54316.1"/>
    <property type="molecule type" value="Genomic_DNA"/>
</dbReference>
<dbReference type="STRING" id="1218098.GCA_001598715_04695"/>
<protein>
    <submittedName>
        <fullName evidence="5">ResA resolvase</fullName>
    </submittedName>
</protein>
<dbReference type="AlphaFoldDB" id="A0A377YTB4"/>
<reference evidence="5 6" key="1">
    <citation type="submission" date="2018-06" db="EMBL/GenBank/DDBJ databases">
        <authorList>
            <consortium name="Pathogen Informatics"/>
            <person name="Doyle S."/>
        </authorList>
    </citation>
    <scope>NUCLEOTIDE SEQUENCE [LARGE SCALE GENOMIC DNA]</scope>
    <source>
        <strain evidence="5 6">NCTC10313</strain>
    </source>
</reference>
<dbReference type="InterPro" id="IPR011010">
    <property type="entry name" value="DNA_brk_join_enz"/>
</dbReference>
<dbReference type="InterPro" id="IPR013762">
    <property type="entry name" value="Integrase-like_cat_sf"/>
</dbReference>
<organism evidence="5 6">
    <name type="scientific">Klebsiella pneumoniae subsp. ozaenae</name>
    <dbReference type="NCBI Taxonomy" id="574"/>
    <lineage>
        <taxon>Bacteria</taxon>
        <taxon>Pseudomonadati</taxon>
        <taxon>Pseudomonadota</taxon>
        <taxon>Gammaproteobacteria</taxon>
        <taxon>Enterobacterales</taxon>
        <taxon>Enterobacteriaceae</taxon>
        <taxon>Klebsiella/Raoultella group</taxon>
        <taxon>Klebsiella</taxon>
        <taxon>Klebsiella pneumoniae complex</taxon>
    </lineage>
</organism>
<feature type="region of interest" description="Disordered" evidence="3">
    <location>
        <begin position="102"/>
        <end position="121"/>
    </location>
</feature>
<keyword evidence="2" id="KW-0233">DNA recombination</keyword>
<evidence type="ECO:0000313" key="6">
    <source>
        <dbReference type="Proteomes" id="UP000254487"/>
    </source>
</evidence>
<feature type="compositionally biased region" description="Basic and acidic residues" evidence="3">
    <location>
        <begin position="111"/>
        <end position="121"/>
    </location>
</feature>